<dbReference type="GO" id="GO:0016020">
    <property type="term" value="C:membrane"/>
    <property type="evidence" value="ECO:0007669"/>
    <property type="project" value="UniProtKB-SubCell"/>
</dbReference>
<dbReference type="AlphaFoldDB" id="A0A7D3XL91"/>
<evidence type="ECO:0000256" key="4">
    <source>
        <dbReference type="ARBA" id="ARBA00023136"/>
    </source>
</evidence>
<keyword evidence="8" id="KW-1185">Reference proteome</keyword>
<keyword evidence="3 5" id="KW-1133">Transmembrane helix</keyword>
<reference evidence="7 8" key="1">
    <citation type="submission" date="2019-07" db="EMBL/GenBank/DDBJ databases">
        <title>Thalassofilum flectens gen. nov., sp. nov., a novel moderate thermophilic anaerobe from a shallow sea hot spring in Kunashir Island (Russia), representing a new family in the order Bacteroidales, and proposal of Thalassofilacea fam. nov.</title>
        <authorList>
            <person name="Kochetkova T.V."/>
            <person name="Podosokorskaya O.A."/>
            <person name="Novikov A."/>
            <person name="Elcheninov A.G."/>
            <person name="Toshchakov S.V."/>
            <person name="Kublanov I.V."/>
        </authorList>
    </citation>
    <scope>NUCLEOTIDE SEQUENCE [LARGE SCALE GENOMIC DNA]</scope>
    <source>
        <strain evidence="7 8">38-H</strain>
    </source>
</reference>
<sequence length="425" mass="48751">MKEKVNGIINSLYPYLIAFLALTVPLNYRYTLYVLGASIAFSIYMLVKDGGFKDIFKNRLALGVVLLWLFYAFSLTYSSNLRYGLNDIFQKISMVFLPLVLIPIARKPGNKSSLVKNSFLFGILVSSLFFIARAFVNSTLITPVGIFFKPNPVGVPWENYFFYERFVSPHHPTYYSMYLALGIVFIAEKIKHLSRLKVKVYFYLFWLYLLVVAYFTSSKVGIVLSIIISFLLLVWVLKRKGKIVISTFFAIFIVLGAFLIQNNYRLSFSINNVAKYLNGSRVDDEIAKQGLVRFEIWRVFPKVFDDNSLLFGTGIGDVKKELVAVYDKNNIKYARDVQLNAHNQYIQTLVSVGLIGLGILLSILGYAFWLAYRKRDMVLFLFLIIISVNFMFESVLERVFGVIFFVFFLLFLSSKSEAKIASIDS</sequence>
<keyword evidence="2 5" id="KW-0812">Transmembrane</keyword>
<evidence type="ECO:0000256" key="1">
    <source>
        <dbReference type="ARBA" id="ARBA00004141"/>
    </source>
</evidence>
<dbReference type="KEGG" id="ttz:FHG85_08050"/>
<evidence type="ECO:0000313" key="7">
    <source>
        <dbReference type="EMBL" id="QKG80215.1"/>
    </source>
</evidence>
<evidence type="ECO:0000259" key="6">
    <source>
        <dbReference type="Pfam" id="PF04932"/>
    </source>
</evidence>
<dbReference type="PANTHER" id="PTHR37422:SF13">
    <property type="entry name" value="LIPOPOLYSACCHARIDE BIOSYNTHESIS PROTEIN PA4999-RELATED"/>
    <property type="match status" value="1"/>
</dbReference>
<dbReference type="Pfam" id="PF04932">
    <property type="entry name" value="Wzy_C"/>
    <property type="match status" value="1"/>
</dbReference>
<dbReference type="EMBL" id="CP041345">
    <property type="protein sequence ID" value="QKG80215.1"/>
    <property type="molecule type" value="Genomic_DNA"/>
</dbReference>
<feature type="transmembrane region" description="Helical" evidence="5">
    <location>
        <begin position="172"/>
        <end position="188"/>
    </location>
</feature>
<evidence type="ECO:0000256" key="3">
    <source>
        <dbReference type="ARBA" id="ARBA00022989"/>
    </source>
</evidence>
<feature type="transmembrane region" description="Helical" evidence="5">
    <location>
        <begin position="200"/>
        <end position="216"/>
    </location>
</feature>
<feature type="transmembrane region" description="Helical" evidence="5">
    <location>
        <begin position="398"/>
        <end position="414"/>
    </location>
</feature>
<proteinExistence type="predicted"/>
<dbReference type="InterPro" id="IPR007016">
    <property type="entry name" value="O-antigen_ligase-rel_domated"/>
</dbReference>
<comment type="subcellular location">
    <subcellularLocation>
        <location evidence="1">Membrane</location>
        <topology evidence="1">Multi-pass membrane protein</topology>
    </subcellularLocation>
</comment>
<keyword evidence="7" id="KW-0436">Ligase</keyword>
<evidence type="ECO:0000313" key="8">
    <source>
        <dbReference type="Proteomes" id="UP000500961"/>
    </source>
</evidence>
<feature type="transmembrane region" description="Helical" evidence="5">
    <location>
        <begin position="244"/>
        <end position="261"/>
    </location>
</feature>
<feature type="domain" description="O-antigen ligase-related" evidence="6">
    <location>
        <begin position="207"/>
        <end position="360"/>
    </location>
</feature>
<dbReference type="PANTHER" id="PTHR37422">
    <property type="entry name" value="TEICHURONIC ACID BIOSYNTHESIS PROTEIN TUAE"/>
    <property type="match status" value="1"/>
</dbReference>
<keyword evidence="4 5" id="KW-0472">Membrane</keyword>
<organism evidence="7 8">
    <name type="scientific">Tenuifilum thalassicum</name>
    <dbReference type="NCBI Taxonomy" id="2590900"/>
    <lineage>
        <taxon>Bacteria</taxon>
        <taxon>Pseudomonadati</taxon>
        <taxon>Bacteroidota</taxon>
        <taxon>Bacteroidia</taxon>
        <taxon>Bacteroidales</taxon>
        <taxon>Tenuifilaceae</taxon>
        <taxon>Tenuifilum</taxon>
    </lineage>
</organism>
<feature type="transmembrane region" description="Helical" evidence="5">
    <location>
        <begin position="222"/>
        <end position="237"/>
    </location>
</feature>
<dbReference type="GO" id="GO:0016874">
    <property type="term" value="F:ligase activity"/>
    <property type="evidence" value="ECO:0007669"/>
    <property type="project" value="UniProtKB-KW"/>
</dbReference>
<feature type="transmembrane region" description="Helical" evidence="5">
    <location>
        <begin position="7"/>
        <end position="24"/>
    </location>
</feature>
<accession>A0A7D3XL91</accession>
<feature type="transmembrane region" description="Helical" evidence="5">
    <location>
        <begin position="345"/>
        <end position="369"/>
    </location>
</feature>
<dbReference type="InterPro" id="IPR051533">
    <property type="entry name" value="WaaL-like"/>
</dbReference>
<protein>
    <submittedName>
        <fullName evidence="7">O-antigen ligase family protein</fullName>
    </submittedName>
</protein>
<feature type="transmembrane region" description="Helical" evidence="5">
    <location>
        <begin position="30"/>
        <end position="47"/>
    </location>
</feature>
<gene>
    <name evidence="7" type="ORF">FHG85_08050</name>
</gene>
<dbReference type="RefSeq" id="WP_173074748.1">
    <property type="nucleotide sequence ID" value="NZ_CP041345.1"/>
</dbReference>
<feature type="transmembrane region" description="Helical" evidence="5">
    <location>
        <begin position="117"/>
        <end position="136"/>
    </location>
</feature>
<name>A0A7D3XL91_9BACT</name>
<dbReference type="Proteomes" id="UP000500961">
    <property type="component" value="Chromosome"/>
</dbReference>
<evidence type="ECO:0000256" key="2">
    <source>
        <dbReference type="ARBA" id="ARBA00022692"/>
    </source>
</evidence>
<evidence type="ECO:0000256" key="5">
    <source>
        <dbReference type="SAM" id="Phobius"/>
    </source>
</evidence>
<feature type="transmembrane region" description="Helical" evidence="5">
    <location>
        <begin position="88"/>
        <end position="105"/>
    </location>
</feature>
<feature type="transmembrane region" description="Helical" evidence="5">
    <location>
        <begin position="59"/>
        <end position="76"/>
    </location>
</feature>